<comment type="caution">
    <text evidence="1">The sequence shown here is derived from an EMBL/GenBank/DDBJ whole genome shotgun (WGS) entry which is preliminary data.</text>
</comment>
<organism evidence="1 2">
    <name type="scientific">Bugula neritina</name>
    <name type="common">Brown bryozoan</name>
    <name type="synonym">Sertularia neritina</name>
    <dbReference type="NCBI Taxonomy" id="10212"/>
    <lineage>
        <taxon>Eukaryota</taxon>
        <taxon>Metazoa</taxon>
        <taxon>Spiralia</taxon>
        <taxon>Lophotrochozoa</taxon>
        <taxon>Bryozoa</taxon>
        <taxon>Gymnolaemata</taxon>
        <taxon>Cheilostomatida</taxon>
        <taxon>Flustrina</taxon>
        <taxon>Buguloidea</taxon>
        <taxon>Bugulidae</taxon>
        <taxon>Bugula</taxon>
    </lineage>
</organism>
<gene>
    <name evidence="1" type="ORF">EB796_018209</name>
</gene>
<dbReference type="AlphaFoldDB" id="A0A7J7JBU9"/>
<keyword evidence="2" id="KW-1185">Reference proteome</keyword>
<reference evidence="1" key="1">
    <citation type="submission" date="2020-06" db="EMBL/GenBank/DDBJ databases">
        <title>Draft genome of Bugula neritina, a colonial animal packing powerful symbionts and potential medicines.</title>
        <authorList>
            <person name="Rayko M."/>
        </authorList>
    </citation>
    <scope>NUCLEOTIDE SEQUENCE [LARGE SCALE GENOMIC DNA]</scope>
    <source>
        <strain evidence="1">Kwan_BN1</strain>
    </source>
</reference>
<sequence>MFLVDDTGSRKLKLVDFNEGRVKPFCIYQEDDCTTNSSALPIPAIKAPMLKVGDETIYVALATSVYKLKGESSESGFPVECPDSGNATIYIIPGRRKLTFSLDNGLTIDLSEGHYTLPKDDGPLLCKEHFNVMKSPIVRRLSFKSVYEVRCNLLEYDSDTRIVLRNTLLHRRSQLLTACGEDCTMSNNMMPFSECTDGQLTVYWPTDVMFPIDVHQPPTELVNRLEQRIEAIDSMINMEIFILYHSPPVIAAAKGPNNKAVQVTLYSACANNRKSYDVERDVCV</sequence>
<accession>A0A7J7JBU9</accession>
<evidence type="ECO:0000313" key="1">
    <source>
        <dbReference type="EMBL" id="KAF6023477.1"/>
    </source>
</evidence>
<proteinExistence type="predicted"/>
<evidence type="ECO:0000313" key="2">
    <source>
        <dbReference type="Proteomes" id="UP000593567"/>
    </source>
</evidence>
<dbReference type="Proteomes" id="UP000593567">
    <property type="component" value="Unassembled WGS sequence"/>
</dbReference>
<dbReference type="EMBL" id="VXIV02002708">
    <property type="protein sequence ID" value="KAF6023477.1"/>
    <property type="molecule type" value="Genomic_DNA"/>
</dbReference>
<name>A0A7J7JBU9_BUGNE</name>
<protein>
    <submittedName>
        <fullName evidence="1">Uncharacterized protein</fullName>
    </submittedName>
</protein>